<keyword evidence="1 3" id="KW-0808">Transferase</keyword>
<sequence>MSHIILFDAEVRIHLLPLTYARPVGDLRVGILTIAEKWERHLRMPVSYLTQDYLQELFPLAYGEQNLLVNGSILPTPEIVALILDLSPGEAYIKDGELIAACLDEAAVAALAEDQDFDELDAFDLGDQPLLRISRPADVFGMNDLALREDFALLTAGRTSEEPSATNTIIGPRENLFLEEGVKMEACILNVEDGPVYIGKNAVVLEGSLLRSPLALGESSVVKMGAKVYGGTTIGPKCKVGGEVNNVVFQANSNKGHDGFLGNAAIGEWCNIGADTNASNLKNDYGEVRVWSYPEGRFAKTGLQFHGLVLGDHSKAGINTMFNTGTVVGFSSNVYGEGFPRTFLPSFIWGGAGGVMTYKIEKAKATAERVMARRKVEFTDAHSRMFDAIFDESSQYRKS</sequence>
<dbReference type="SUPFAM" id="SSF51161">
    <property type="entry name" value="Trimeric LpxA-like enzymes"/>
    <property type="match status" value="1"/>
</dbReference>
<name>A0A5C7FII2_9BACT</name>
<evidence type="ECO:0000256" key="1">
    <source>
        <dbReference type="ARBA" id="ARBA00022679"/>
    </source>
</evidence>
<dbReference type="GO" id="GO:0016746">
    <property type="term" value="F:acyltransferase activity"/>
    <property type="evidence" value="ECO:0007669"/>
    <property type="project" value="UniProtKB-KW"/>
</dbReference>
<dbReference type="EMBL" id="VOXD01000007">
    <property type="protein sequence ID" value="TXF90369.1"/>
    <property type="molecule type" value="Genomic_DNA"/>
</dbReference>
<evidence type="ECO:0000313" key="3">
    <source>
        <dbReference type="EMBL" id="TXF90369.1"/>
    </source>
</evidence>
<accession>A0A5C7FII2</accession>
<comment type="caution">
    <text evidence="3">The sequence shown here is derived from an EMBL/GenBank/DDBJ whole genome shotgun (WGS) entry which is preliminary data.</text>
</comment>
<dbReference type="InterPro" id="IPR023917">
    <property type="entry name" value="Bifunctiontional_GlmU_bac-type"/>
</dbReference>
<dbReference type="Gene3D" id="2.160.10.10">
    <property type="entry name" value="Hexapeptide repeat proteins"/>
    <property type="match status" value="1"/>
</dbReference>
<dbReference type="InterPro" id="IPR011004">
    <property type="entry name" value="Trimer_LpxA-like_sf"/>
</dbReference>
<dbReference type="NCBIfam" id="TIGR03991">
    <property type="entry name" value="alt_bact_glmU"/>
    <property type="match status" value="1"/>
</dbReference>
<keyword evidence="2" id="KW-0012">Acyltransferase</keyword>
<dbReference type="InterPro" id="IPR050065">
    <property type="entry name" value="GlmU-like"/>
</dbReference>
<dbReference type="PANTHER" id="PTHR43584">
    <property type="entry name" value="NUCLEOTIDYL TRANSFERASE"/>
    <property type="match status" value="1"/>
</dbReference>
<organism evidence="3 4">
    <name type="scientific">Neolewinella aurantiaca</name>
    <dbReference type="NCBI Taxonomy" id="2602767"/>
    <lineage>
        <taxon>Bacteria</taxon>
        <taxon>Pseudomonadati</taxon>
        <taxon>Bacteroidota</taxon>
        <taxon>Saprospiria</taxon>
        <taxon>Saprospirales</taxon>
        <taxon>Lewinellaceae</taxon>
        <taxon>Neolewinella</taxon>
    </lineage>
</organism>
<keyword evidence="4" id="KW-1185">Reference proteome</keyword>
<protein>
    <submittedName>
        <fullName evidence="3">Glucose-1-phosphate thymidylyltransferase</fullName>
    </submittedName>
</protein>
<dbReference type="OrthoDB" id="9784832at2"/>
<evidence type="ECO:0000313" key="4">
    <source>
        <dbReference type="Proteomes" id="UP000321907"/>
    </source>
</evidence>
<dbReference type="AlphaFoldDB" id="A0A5C7FII2"/>
<gene>
    <name evidence="3" type="ORF">FUA23_06150</name>
</gene>
<dbReference type="RefSeq" id="WP_147929851.1">
    <property type="nucleotide sequence ID" value="NZ_VOXD01000007.1"/>
</dbReference>
<dbReference type="Proteomes" id="UP000321907">
    <property type="component" value="Unassembled WGS sequence"/>
</dbReference>
<dbReference type="Pfam" id="PF13562">
    <property type="entry name" value="NTP_transf_4"/>
    <property type="match status" value="1"/>
</dbReference>
<proteinExistence type="predicted"/>
<dbReference type="GO" id="GO:0016779">
    <property type="term" value="F:nucleotidyltransferase activity"/>
    <property type="evidence" value="ECO:0007669"/>
    <property type="project" value="UniProtKB-ARBA"/>
</dbReference>
<reference evidence="3 4" key="1">
    <citation type="submission" date="2019-08" db="EMBL/GenBank/DDBJ databases">
        <title>Lewinella sp. strain SSH13 Genome sequencing and assembly.</title>
        <authorList>
            <person name="Kim I."/>
        </authorList>
    </citation>
    <scope>NUCLEOTIDE SEQUENCE [LARGE SCALE GENOMIC DNA]</scope>
    <source>
        <strain evidence="3 4">SSH13</strain>
    </source>
</reference>
<evidence type="ECO:0000256" key="2">
    <source>
        <dbReference type="ARBA" id="ARBA00023315"/>
    </source>
</evidence>